<comment type="similarity">
    <text evidence="4">Belongs to the FMO family.</text>
</comment>
<protein>
    <recommendedName>
        <fullName evidence="4">Flavin-containing monooxygenase</fullName>
        <ecNumber evidence="4">1.-.-.-</ecNumber>
    </recommendedName>
</protein>
<keyword evidence="1 4" id="KW-0285">Flavoprotein</keyword>
<organism evidence="5 6">
    <name type="scientific">Aplysia californica</name>
    <name type="common">California sea hare</name>
    <dbReference type="NCBI Taxonomy" id="6500"/>
    <lineage>
        <taxon>Eukaryota</taxon>
        <taxon>Metazoa</taxon>
        <taxon>Spiralia</taxon>
        <taxon>Lophotrochozoa</taxon>
        <taxon>Mollusca</taxon>
        <taxon>Gastropoda</taxon>
        <taxon>Heterobranchia</taxon>
        <taxon>Euthyneura</taxon>
        <taxon>Tectipleura</taxon>
        <taxon>Aplysiida</taxon>
        <taxon>Aplysioidea</taxon>
        <taxon>Aplysiidae</taxon>
        <taxon>Aplysia</taxon>
    </lineage>
</organism>
<dbReference type="RefSeq" id="XP_005113577.1">
    <property type="nucleotide sequence ID" value="XM_005113520.1"/>
</dbReference>
<dbReference type="EC" id="1.-.-.-" evidence="4"/>
<name>A0ABM0KBH6_APLCA</name>
<feature type="non-terminal residue" evidence="6">
    <location>
        <position position="113"/>
    </location>
</feature>
<proteinExistence type="inferred from homology"/>
<accession>A0ABM0KBH6</accession>
<keyword evidence="4" id="KW-0503">Monooxygenase</keyword>
<evidence type="ECO:0000313" key="6">
    <source>
        <dbReference type="RefSeq" id="XP_005113577.1"/>
    </source>
</evidence>
<dbReference type="Proteomes" id="UP000694888">
    <property type="component" value="Unplaced"/>
</dbReference>
<evidence type="ECO:0000256" key="2">
    <source>
        <dbReference type="ARBA" id="ARBA00022827"/>
    </source>
</evidence>
<evidence type="ECO:0000256" key="1">
    <source>
        <dbReference type="ARBA" id="ARBA00022630"/>
    </source>
</evidence>
<evidence type="ECO:0000256" key="3">
    <source>
        <dbReference type="ARBA" id="ARBA00023002"/>
    </source>
</evidence>
<evidence type="ECO:0000313" key="5">
    <source>
        <dbReference type="Proteomes" id="UP000694888"/>
    </source>
</evidence>
<dbReference type="Pfam" id="PF00743">
    <property type="entry name" value="FMO-like"/>
    <property type="match status" value="1"/>
</dbReference>
<gene>
    <name evidence="6" type="primary">LOC101860552</name>
</gene>
<dbReference type="GeneID" id="101860552"/>
<keyword evidence="2 4" id="KW-0274">FAD</keyword>
<keyword evidence="3 4" id="KW-0560">Oxidoreductase</keyword>
<sequence length="113" mass="13036">MATKVLAGKVELPPQRKMRQCVDSLNEATLRRRKRYSYFLPGFKMMENIAVDLGVYPSFCTLLLRDPMLAWRVWYGPIYRLDRSHNTLLFVGQMGSDIALPPVSELQARMATK</sequence>
<keyword evidence="5" id="KW-1185">Reference proteome</keyword>
<evidence type="ECO:0000256" key="4">
    <source>
        <dbReference type="RuleBase" id="RU361177"/>
    </source>
</evidence>
<reference evidence="6" key="1">
    <citation type="submission" date="2025-08" db="UniProtKB">
        <authorList>
            <consortium name="RefSeq"/>
        </authorList>
    </citation>
    <scope>IDENTIFICATION</scope>
</reference>
<dbReference type="InterPro" id="IPR020946">
    <property type="entry name" value="Flavin_mOase-like"/>
</dbReference>
<comment type="cofactor">
    <cofactor evidence="4">
        <name>FAD</name>
        <dbReference type="ChEBI" id="CHEBI:57692"/>
    </cofactor>
</comment>